<evidence type="ECO:0000256" key="4">
    <source>
        <dbReference type="ARBA" id="ARBA00023136"/>
    </source>
</evidence>
<name>G2QJE4_THET4</name>
<feature type="domain" description="Major facilitator superfamily (MFS) profile" evidence="7">
    <location>
        <begin position="91"/>
        <end position="590"/>
    </location>
</feature>
<dbReference type="InterPro" id="IPR036259">
    <property type="entry name" value="MFS_trans_sf"/>
</dbReference>
<feature type="transmembrane region" description="Helical" evidence="6">
    <location>
        <begin position="128"/>
        <end position="148"/>
    </location>
</feature>
<accession>G2QJE4</accession>
<feature type="transmembrane region" description="Helical" evidence="6">
    <location>
        <begin position="438"/>
        <end position="455"/>
    </location>
</feature>
<feature type="transmembrane region" description="Helical" evidence="6">
    <location>
        <begin position="187"/>
        <end position="204"/>
    </location>
</feature>
<feature type="transmembrane region" description="Helical" evidence="6">
    <location>
        <begin position="491"/>
        <end position="508"/>
    </location>
</feature>
<evidence type="ECO:0000256" key="1">
    <source>
        <dbReference type="ARBA" id="ARBA00004141"/>
    </source>
</evidence>
<dbReference type="OMA" id="HGLAYFP"/>
<sequence length="654" mass="70345">MYLAYKYAKKRYKERQAREAEQQTPAARTASTGQDGAPWDEARGLTAYSDGPGVPAPYDPSPLAAHDETELEDTADDRAEKKRRRTYRLKIILGLFLPFALQALDTTIIASALKFIAEDFHELKQLNWIITAFNLTSAAFLPIFAQLADTLGRHATLQTALVVITVGSALCTGSPTSAFPVLLLGRALQGVGAAGVNISVRTILADRVSLAEYAKNWTTFAIVSGVSFGLGPVAGGYLTQISWRWCFAINLPVGVAGIALVALLLRKELVGPLAIEDVLRTAGGDGVAAGDETAAYAGRRRDPGTGIGRFLLRLGTLDYGGQVLFLFGFGLLILGFTWAGGTYAWGSAPVVATLAVGGVLAVAWAAYEWAMAPGRAAARAFPMQKAMMPWRLLTHKDVGLLLGINFASGAAMFAIMYFMDLYFTLVKGHSSSEAGIALLYYLPGLGVGVYANMFFMNVRPRQTLPSLMLGTTCSAVGISVVAWACHTDYTNLIYGMMALTGFGVGLTINPGTLHALAYVPGMTAAISCLSAFCIPFGGSITLTIMTTVFNNRSGPDHQDPRTGIVWAFISVMPIMWLAVLITTFLGNVWLGKDGNHELVRECWFWNTLRGRRLERVKVARMEDAAGAVGSKGDINMDVVRQHGVMPKTDVEQGR</sequence>
<dbReference type="KEGG" id="mtm:MYCTH_2308179"/>
<feature type="compositionally biased region" description="Polar residues" evidence="5">
    <location>
        <begin position="24"/>
        <end position="34"/>
    </location>
</feature>
<feature type="transmembrane region" description="Helical" evidence="6">
    <location>
        <begin position="345"/>
        <end position="367"/>
    </location>
</feature>
<gene>
    <name evidence="8" type="ORF">MYCTH_2308179</name>
</gene>
<comment type="subcellular location">
    <subcellularLocation>
        <location evidence="1">Membrane</location>
        <topology evidence="1">Multi-pass membrane protein</topology>
    </subcellularLocation>
</comment>
<dbReference type="HOGENOM" id="CLU_000960_26_1_1"/>
<dbReference type="InParanoid" id="G2QJE4"/>
<evidence type="ECO:0000259" key="7">
    <source>
        <dbReference type="PROSITE" id="PS50850"/>
    </source>
</evidence>
<dbReference type="GO" id="GO:0005886">
    <property type="term" value="C:plasma membrane"/>
    <property type="evidence" value="ECO:0007669"/>
    <property type="project" value="TreeGrafter"/>
</dbReference>
<feature type="transmembrane region" description="Helical" evidence="6">
    <location>
        <begin position="319"/>
        <end position="339"/>
    </location>
</feature>
<dbReference type="InterPro" id="IPR020846">
    <property type="entry name" value="MFS_dom"/>
</dbReference>
<feature type="transmembrane region" description="Helical" evidence="6">
    <location>
        <begin position="160"/>
        <end position="181"/>
    </location>
</feature>
<dbReference type="SUPFAM" id="SSF103473">
    <property type="entry name" value="MFS general substrate transporter"/>
    <property type="match status" value="1"/>
</dbReference>
<dbReference type="Proteomes" id="UP000007322">
    <property type="component" value="Chromosome 5"/>
</dbReference>
<evidence type="ECO:0000313" key="8">
    <source>
        <dbReference type="EMBL" id="AEO59701.1"/>
    </source>
</evidence>
<protein>
    <recommendedName>
        <fullName evidence="7">Major facilitator superfamily (MFS) profile domain-containing protein</fullName>
    </recommendedName>
</protein>
<dbReference type="EMBL" id="CP003006">
    <property type="protein sequence ID" value="AEO59701.1"/>
    <property type="molecule type" value="Genomic_DNA"/>
</dbReference>
<keyword evidence="3 6" id="KW-1133">Transmembrane helix</keyword>
<organism evidence="8 9">
    <name type="scientific">Thermothelomyces thermophilus (strain ATCC 42464 / BCRC 31852 / DSM 1799)</name>
    <name type="common">Sporotrichum thermophile</name>
    <dbReference type="NCBI Taxonomy" id="573729"/>
    <lineage>
        <taxon>Eukaryota</taxon>
        <taxon>Fungi</taxon>
        <taxon>Dikarya</taxon>
        <taxon>Ascomycota</taxon>
        <taxon>Pezizomycotina</taxon>
        <taxon>Sordariomycetes</taxon>
        <taxon>Sordariomycetidae</taxon>
        <taxon>Sordariales</taxon>
        <taxon>Chaetomiaceae</taxon>
        <taxon>Thermothelomyces</taxon>
    </lineage>
</organism>
<feature type="transmembrane region" description="Helical" evidence="6">
    <location>
        <begin position="91"/>
        <end position="116"/>
    </location>
</feature>
<dbReference type="Pfam" id="PF07690">
    <property type="entry name" value="MFS_1"/>
    <property type="match status" value="1"/>
</dbReference>
<dbReference type="AlphaFoldDB" id="G2QJE4"/>
<proteinExistence type="predicted"/>
<feature type="transmembrane region" description="Helical" evidence="6">
    <location>
        <begin position="515"/>
        <end position="544"/>
    </location>
</feature>
<keyword evidence="2 6" id="KW-0812">Transmembrane</keyword>
<dbReference type="GO" id="GO:0022857">
    <property type="term" value="F:transmembrane transporter activity"/>
    <property type="evidence" value="ECO:0007669"/>
    <property type="project" value="InterPro"/>
</dbReference>
<keyword evidence="4 6" id="KW-0472">Membrane</keyword>
<feature type="transmembrane region" description="Helical" evidence="6">
    <location>
        <begin position="398"/>
        <end position="418"/>
    </location>
</feature>
<feature type="transmembrane region" description="Helical" evidence="6">
    <location>
        <begin position="216"/>
        <end position="235"/>
    </location>
</feature>
<evidence type="ECO:0000256" key="6">
    <source>
        <dbReference type="SAM" id="Phobius"/>
    </source>
</evidence>
<evidence type="ECO:0000256" key="2">
    <source>
        <dbReference type="ARBA" id="ARBA00022692"/>
    </source>
</evidence>
<evidence type="ECO:0000256" key="5">
    <source>
        <dbReference type="SAM" id="MobiDB-lite"/>
    </source>
</evidence>
<reference evidence="8 9" key="1">
    <citation type="journal article" date="2011" name="Nat. Biotechnol.">
        <title>Comparative genomic analysis of the thermophilic biomass-degrading fungi Myceliophthora thermophila and Thielavia terrestris.</title>
        <authorList>
            <person name="Berka R.M."/>
            <person name="Grigoriev I.V."/>
            <person name="Otillar R."/>
            <person name="Salamov A."/>
            <person name="Grimwood J."/>
            <person name="Reid I."/>
            <person name="Ishmael N."/>
            <person name="John T."/>
            <person name="Darmond C."/>
            <person name="Moisan M.-C."/>
            <person name="Henrissat B."/>
            <person name="Coutinho P.M."/>
            <person name="Lombard V."/>
            <person name="Natvig D.O."/>
            <person name="Lindquist E."/>
            <person name="Schmutz J."/>
            <person name="Lucas S."/>
            <person name="Harris P."/>
            <person name="Powlowski J."/>
            <person name="Bellemare A."/>
            <person name="Taylor D."/>
            <person name="Butler G."/>
            <person name="de Vries R.P."/>
            <person name="Allijn I.E."/>
            <person name="van den Brink J."/>
            <person name="Ushinsky S."/>
            <person name="Storms R."/>
            <person name="Powell A.J."/>
            <person name="Paulsen I.T."/>
            <person name="Elbourne L.D.H."/>
            <person name="Baker S.E."/>
            <person name="Magnuson J."/>
            <person name="LaBoissiere S."/>
            <person name="Clutterbuck A.J."/>
            <person name="Martinez D."/>
            <person name="Wogulis M."/>
            <person name="de Leon A.L."/>
            <person name="Rey M.W."/>
            <person name="Tsang A."/>
        </authorList>
    </citation>
    <scope>NUCLEOTIDE SEQUENCE [LARGE SCALE GENOMIC DNA]</scope>
    <source>
        <strain evidence="9">ATCC 42464 / BCRC 31852 / DSM 1799</strain>
    </source>
</reference>
<dbReference type="eggNOG" id="KOG0254">
    <property type="taxonomic scope" value="Eukaryota"/>
</dbReference>
<dbReference type="PROSITE" id="PS50850">
    <property type="entry name" value="MFS"/>
    <property type="match status" value="1"/>
</dbReference>
<feature type="region of interest" description="Disordered" evidence="5">
    <location>
        <begin position="12"/>
        <end position="79"/>
    </location>
</feature>
<dbReference type="GeneID" id="11506896"/>
<dbReference type="PANTHER" id="PTHR23501">
    <property type="entry name" value="MAJOR FACILITATOR SUPERFAMILY"/>
    <property type="match status" value="1"/>
</dbReference>
<dbReference type="PANTHER" id="PTHR23501:SF39">
    <property type="entry name" value="MULTIDRUG TRANSPORTER, PUTATIVE (AFU_ORTHOLOGUE AFUA_1G05010)-RELATED"/>
    <property type="match status" value="1"/>
</dbReference>
<dbReference type="RefSeq" id="XP_003664946.1">
    <property type="nucleotide sequence ID" value="XM_003664898.1"/>
</dbReference>
<evidence type="ECO:0000313" key="9">
    <source>
        <dbReference type="Proteomes" id="UP000007322"/>
    </source>
</evidence>
<dbReference type="VEuPathDB" id="FungiDB:MYCTH_2308179"/>
<feature type="transmembrane region" description="Helical" evidence="6">
    <location>
        <begin position="564"/>
        <end position="590"/>
    </location>
</feature>
<feature type="transmembrane region" description="Helical" evidence="6">
    <location>
        <begin position="241"/>
        <end position="265"/>
    </location>
</feature>
<feature type="transmembrane region" description="Helical" evidence="6">
    <location>
        <begin position="467"/>
        <end position="485"/>
    </location>
</feature>
<keyword evidence="9" id="KW-1185">Reference proteome</keyword>
<dbReference type="InterPro" id="IPR011701">
    <property type="entry name" value="MFS"/>
</dbReference>
<dbReference type="Gene3D" id="1.20.1720.10">
    <property type="entry name" value="Multidrug resistance protein D"/>
    <property type="match status" value="1"/>
</dbReference>
<evidence type="ECO:0000256" key="3">
    <source>
        <dbReference type="ARBA" id="ARBA00022989"/>
    </source>
</evidence>
<dbReference type="OrthoDB" id="6770063at2759"/>